<comment type="caution">
    <text evidence="4">The sequence shown here is derived from an EMBL/GenBank/DDBJ whole genome shotgun (WGS) entry which is preliminary data.</text>
</comment>
<keyword evidence="2 4" id="KW-0378">Hydrolase</keyword>
<dbReference type="GO" id="GO:0016810">
    <property type="term" value="F:hydrolase activity, acting on carbon-nitrogen (but not peptide) bonds"/>
    <property type="evidence" value="ECO:0007669"/>
    <property type="project" value="InterPro"/>
</dbReference>
<dbReference type="Gene3D" id="3.20.20.140">
    <property type="entry name" value="Metal-dependent hydrolases"/>
    <property type="match status" value="1"/>
</dbReference>
<dbReference type="Proteomes" id="UP000552700">
    <property type="component" value="Unassembled WGS sequence"/>
</dbReference>
<dbReference type="SUPFAM" id="SSF51338">
    <property type="entry name" value="Composite domain of metallo-dependent hydrolases"/>
    <property type="match status" value="2"/>
</dbReference>
<dbReference type="InterPro" id="IPR006680">
    <property type="entry name" value="Amidohydro-rel"/>
</dbReference>
<dbReference type="InterPro" id="IPR011059">
    <property type="entry name" value="Metal-dep_hydrolase_composite"/>
</dbReference>
<dbReference type="InterPro" id="IPR050287">
    <property type="entry name" value="MTA/SAH_deaminase"/>
</dbReference>
<dbReference type="PANTHER" id="PTHR43794">
    <property type="entry name" value="AMINOHYDROLASE SSNA-RELATED"/>
    <property type="match status" value="1"/>
</dbReference>
<evidence type="ECO:0000313" key="5">
    <source>
        <dbReference type="Proteomes" id="UP000552700"/>
    </source>
</evidence>
<accession>A0A841IXU9</accession>
<dbReference type="Gene3D" id="2.30.40.10">
    <property type="entry name" value="Urease, subunit C, domain 1"/>
    <property type="match status" value="1"/>
</dbReference>
<dbReference type="Pfam" id="PF01979">
    <property type="entry name" value="Amidohydro_1"/>
    <property type="match status" value="1"/>
</dbReference>
<organism evidence="4 5">
    <name type="scientific">Sphingobium subterraneum</name>
    <dbReference type="NCBI Taxonomy" id="627688"/>
    <lineage>
        <taxon>Bacteria</taxon>
        <taxon>Pseudomonadati</taxon>
        <taxon>Pseudomonadota</taxon>
        <taxon>Alphaproteobacteria</taxon>
        <taxon>Sphingomonadales</taxon>
        <taxon>Sphingomonadaceae</taxon>
        <taxon>Sphingobium</taxon>
    </lineage>
</organism>
<name>A0A841IXU9_9SPHN</name>
<reference evidence="4 5" key="1">
    <citation type="submission" date="2020-08" db="EMBL/GenBank/DDBJ databases">
        <title>Genomic Encyclopedia of Type Strains, Phase IV (KMG-IV): sequencing the most valuable type-strain genomes for metagenomic binning, comparative biology and taxonomic classification.</title>
        <authorList>
            <person name="Goeker M."/>
        </authorList>
    </citation>
    <scope>NUCLEOTIDE SEQUENCE [LARGE SCALE GENOMIC DNA]</scope>
    <source>
        <strain evidence="4 5">DSM 102255</strain>
    </source>
</reference>
<dbReference type="SUPFAM" id="SSF51556">
    <property type="entry name" value="Metallo-dependent hydrolases"/>
    <property type="match status" value="1"/>
</dbReference>
<proteinExistence type="inferred from homology"/>
<dbReference type="NCBIfam" id="NF006056">
    <property type="entry name" value="PRK08204.1"/>
    <property type="match status" value="1"/>
</dbReference>
<dbReference type="PANTHER" id="PTHR43794:SF11">
    <property type="entry name" value="AMIDOHYDROLASE-RELATED DOMAIN-CONTAINING PROTEIN"/>
    <property type="match status" value="1"/>
</dbReference>
<keyword evidence="5" id="KW-1185">Reference proteome</keyword>
<protein>
    <submittedName>
        <fullName evidence="4">Cytosine/adenosine deaminase-related metal-dependent hydrolase</fullName>
    </submittedName>
</protein>
<dbReference type="EMBL" id="JACIJP010000001">
    <property type="protein sequence ID" value="MBB6122962.1"/>
    <property type="molecule type" value="Genomic_DNA"/>
</dbReference>
<comment type="similarity">
    <text evidence="1">Belongs to the metallo-dependent hydrolases superfamily. ATZ/TRZ family.</text>
</comment>
<dbReference type="AlphaFoldDB" id="A0A841IXU9"/>
<evidence type="ECO:0000256" key="1">
    <source>
        <dbReference type="ARBA" id="ARBA00006745"/>
    </source>
</evidence>
<evidence type="ECO:0000313" key="4">
    <source>
        <dbReference type="EMBL" id="MBB6122962.1"/>
    </source>
</evidence>
<feature type="domain" description="Amidohydrolase-related" evidence="3">
    <location>
        <begin position="41"/>
        <end position="399"/>
    </location>
</feature>
<evidence type="ECO:0000256" key="2">
    <source>
        <dbReference type="ARBA" id="ARBA00022801"/>
    </source>
</evidence>
<gene>
    <name evidence="4" type="ORF">FHS92_000669</name>
</gene>
<dbReference type="InterPro" id="IPR032466">
    <property type="entry name" value="Metal_Hydrolase"/>
</dbReference>
<evidence type="ECO:0000259" key="3">
    <source>
        <dbReference type="Pfam" id="PF01979"/>
    </source>
</evidence>
<sequence>MDPAIGDIANCNVLIEDGVIAAIGPEMEADDAETIDARGGILLPGFVDTHRHTWQCLLRNAAVDWSLGQYLAGVRGKMGYFYSADDMYLANYLGALECLDSGITTLYDWSHNNNTPDHSDAAVRGLIDSGIRAVFGYGNANREWIPVSAEPTNFEDVRRIKTRYFSSSDGLLTMGFAARGPQYSTLDVSETDFRTAHELGLPITVHAGSGHWGKTRPVDRLRSRGLLYADTIYVHCCTLADDEMSMIADTGGHVSCAPEVELNMGQGWPATLRALAVGLEPTISIDVTTSIGGDMFSAMRAMMGAARAQMNAVALAEDRVLDKPAVTSRAVAGFATLAGARACGLGDRVGSVTVGKSADLIILRTDTVGMMPLNYPIGALIEAGNPSLVDMVMVAGNVVKRDGRLIGVDLPTLRSRVSQARDDLFRRANAPSDGSWLPTPHVGGTQAIIDDGVLVR</sequence>